<dbReference type="OMA" id="DKEWRTS"/>
<protein>
    <submittedName>
        <fullName evidence="1">Uncharacterized protein</fullName>
    </submittedName>
</protein>
<dbReference type="EnsemblMetazoa" id="XM_008211891">
    <property type="protein sequence ID" value="XP_008210113"/>
    <property type="gene ID" value="LOC103316712"/>
</dbReference>
<evidence type="ECO:0000313" key="2">
    <source>
        <dbReference type="Proteomes" id="UP000002358"/>
    </source>
</evidence>
<proteinExistence type="predicted"/>
<reference evidence="1" key="1">
    <citation type="submission" date="2021-01" db="UniProtKB">
        <authorList>
            <consortium name="EnsemblMetazoa"/>
        </authorList>
    </citation>
    <scope>IDENTIFICATION</scope>
</reference>
<dbReference type="OrthoDB" id="7698113at2759"/>
<dbReference type="PANTHER" id="PTHR34239:SF2">
    <property type="entry name" value="TRANSPOSABLE ELEMENT P TRANSPOSASE_THAP9 CONSERVED DOMAIN-CONTAINING PROTEIN"/>
    <property type="match status" value="1"/>
</dbReference>
<dbReference type="InParanoid" id="A0A7M7H671"/>
<dbReference type="KEGG" id="nvi:103316712"/>
<dbReference type="Proteomes" id="UP000002358">
    <property type="component" value="Chromosome 4"/>
</dbReference>
<accession>A0A7M7H671</accession>
<dbReference type="SMR" id="A0A7M7H671"/>
<dbReference type="AlphaFoldDB" id="A0A7M7H671"/>
<keyword evidence="2" id="KW-1185">Reference proteome</keyword>
<organism evidence="1 2">
    <name type="scientific">Nasonia vitripennis</name>
    <name type="common">Parasitic wasp</name>
    <dbReference type="NCBI Taxonomy" id="7425"/>
    <lineage>
        <taxon>Eukaryota</taxon>
        <taxon>Metazoa</taxon>
        <taxon>Ecdysozoa</taxon>
        <taxon>Arthropoda</taxon>
        <taxon>Hexapoda</taxon>
        <taxon>Insecta</taxon>
        <taxon>Pterygota</taxon>
        <taxon>Neoptera</taxon>
        <taxon>Endopterygota</taxon>
        <taxon>Hymenoptera</taxon>
        <taxon>Apocrita</taxon>
        <taxon>Proctotrupomorpha</taxon>
        <taxon>Chalcidoidea</taxon>
        <taxon>Pteromalidae</taxon>
        <taxon>Pteromalinae</taxon>
        <taxon>Nasonia</taxon>
    </lineage>
</organism>
<sequence>MKEVTGPEIHEALATRYSEILSGGMDKEWRTSLLKKYLIPSNCSLLNAPQLNAEVKSVMSSIALKKDNYNETRQQQLGAGITAVAKALTAVLNSEEDGKNANLKALLIEHLGDGARLLADLFYELSIARRSFIIPGLSFIAKNVAESCKVDSLLFGKDFAEKHKSAVAVEKEAKSLTKTTKILLITEKRTHATIQANLTGDLMLAPN</sequence>
<evidence type="ECO:0000313" key="1">
    <source>
        <dbReference type="EnsemblMetazoa" id="XP_008210113"/>
    </source>
</evidence>
<gene>
    <name evidence="1" type="primary">103316712</name>
</gene>
<dbReference type="PANTHER" id="PTHR34239">
    <property type="entry name" value="APPLE DOMAIN-CONTAINING PROTEIN"/>
    <property type="match status" value="1"/>
</dbReference>
<name>A0A7M7H671_NASVI</name>